<keyword evidence="4" id="KW-1185">Reference proteome</keyword>
<protein>
    <submittedName>
        <fullName evidence="3">Uncharacterized protein</fullName>
    </submittedName>
</protein>
<keyword evidence="2" id="KW-0472">Membrane</keyword>
<dbReference type="RefSeq" id="WP_022921351.1">
    <property type="nucleotide sequence ID" value="NZ_BMLB01000003.1"/>
</dbReference>
<dbReference type="Proteomes" id="UP000662111">
    <property type="component" value="Unassembled WGS sequence"/>
</dbReference>
<feature type="compositionally biased region" description="Basic and acidic residues" evidence="1">
    <location>
        <begin position="36"/>
        <end position="51"/>
    </location>
</feature>
<feature type="transmembrane region" description="Helical" evidence="2">
    <location>
        <begin position="14"/>
        <end position="35"/>
    </location>
</feature>
<evidence type="ECO:0000256" key="1">
    <source>
        <dbReference type="SAM" id="MobiDB-lite"/>
    </source>
</evidence>
<sequence>MSRSTDRWEDASPFAWIFGSALAFVALGAVTRAVLDRRDGGDRRDRGDRQATVRPPDTAEDDTLAGHPS</sequence>
<feature type="region of interest" description="Disordered" evidence="1">
    <location>
        <begin position="36"/>
        <end position="69"/>
    </location>
</feature>
<keyword evidence="2" id="KW-1133">Transmembrane helix</keyword>
<keyword evidence="2" id="KW-0812">Transmembrane</keyword>
<gene>
    <name evidence="3" type="ORF">GCM10011509_17940</name>
</gene>
<evidence type="ECO:0000313" key="3">
    <source>
        <dbReference type="EMBL" id="GGK69926.1"/>
    </source>
</evidence>
<dbReference type="EMBL" id="BMLB01000003">
    <property type="protein sequence ID" value="GGK69926.1"/>
    <property type="molecule type" value="Genomic_DNA"/>
</dbReference>
<organism evidence="3 4">
    <name type="scientific">Ornithinimicrobium pekingense</name>
    <dbReference type="NCBI Taxonomy" id="384677"/>
    <lineage>
        <taxon>Bacteria</taxon>
        <taxon>Bacillati</taxon>
        <taxon>Actinomycetota</taxon>
        <taxon>Actinomycetes</taxon>
        <taxon>Micrococcales</taxon>
        <taxon>Ornithinimicrobiaceae</taxon>
        <taxon>Ornithinimicrobium</taxon>
    </lineage>
</organism>
<name>A0ABQ2F7M5_9MICO</name>
<comment type="caution">
    <text evidence="3">The sequence shown here is derived from an EMBL/GenBank/DDBJ whole genome shotgun (WGS) entry which is preliminary data.</text>
</comment>
<reference evidence="4" key="1">
    <citation type="journal article" date="2019" name="Int. J. Syst. Evol. Microbiol.">
        <title>The Global Catalogue of Microorganisms (GCM) 10K type strain sequencing project: providing services to taxonomists for standard genome sequencing and annotation.</title>
        <authorList>
            <consortium name="The Broad Institute Genomics Platform"/>
            <consortium name="The Broad Institute Genome Sequencing Center for Infectious Disease"/>
            <person name="Wu L."/>
            <person name="Ma J."/>
        </authorList>
    </citation>
    <scope>NUCLEOTIDE SEQUENCE [LARGE SCALE GENOMIC DNA]</scope>
    <source>
        <strain evidence="4">CGMCC 1.5362</strain>
    </source>
</reference>
<evidence type="ECO:0000256" key="2">
    <source>
        <dbReference type="SAM" id="Phobius"/>
    </source>
</evidence>
<evidence type="ECO:0000313" key="4">
    <source>
        <dbReference type="Proteomes" id="UP000662111"/>
    </source>
</evidence>
<accession>A0ABQ2F7M5</accession>
<proteinExistence type="predicted"/>